<dbReference type="PANTHER" id="PTHR46889:SF5">
    <property type="entry name" value="INTEGRASE PROTEIN"/>
    <property type="match status" value="1"/>
</dbReference>
<feature type="domain" description="Integrase catalytic" evidence="1">
    <location>
        <begin position="95"/>
        <end position="265"/>
    </location>
</feature>
<dbReference type="Gene3D" id="3.30.420.10">
    <property type="entry name" value="Ribonuclease H-like superfamily/Ribonuclease H"/>
    <property type="match status" value="1"/>
</dbReference>
<protein>
    <submittedName>
        <fullName evidence="2">IS3 family transposase</fullName>
    </submittedName>
</protein>
<dbReference type="SUPFAM" id="SSF53098">
    <property type="entry name" value="Ribonuclease H-like"/>
    <property type="match status" value="1"/>
</dbReference>
<proteinExistence type="predicted"/>
<dbReference type="NCBIfam" id="NF033516">
    <property type="entry name" value="transpos_IS3"/>
    <property type="match status" value="1"/>
</dbReference>
<evidence type="ECO:0000313" key="3">
    <source>
        <dbReference type="Proteomes" id="UP001201449"/>
    </source>
</evidence>
<evidence type="ECO:0000259" key="1">
    <source>
        <dbReference type="PROSITE" id="PS50994"/>
    </source>
</evidence>
<reference evidence="2 3" key="1">
    <citation type="submission" date="2022-01" db="EMBL/GenBank/DDBJ databases">
        <title>Mariniradius saccharolyticus sp. nov., isolated from sediment of a river.</title>
        <authorList>
            <person name="Liu H."/>
        </authorList>
    </citation>
    <scope>NUCLEOTIDE SEQUENCE [LARGE SCALE GENOMIC DNA]</scope>
    <source>
        <strain evidence="2 3">RY-2</strain>
    </source>
</reference>
<keyword evidence="3" id="KW-1185">Reference proteome</keyword>
<dbReference type="InterPro" id="IPR012337">
    <property type="entry name" value="RNaseH-like_sf"/>
</dbReference>
<dbReference type="InterPro" id="IPR036397">
    <property type="entry name" value="RNaseH_sf"/>
</dbReference>
<dbReference type="Pfam" id="PF13683">
    <property type="entry name" value="rve_3"/>
    <property type="match status" value="1"/>
</dbReference>
<dbReference type="EMBL" id="JAKEVZ010000043">
    <property type="protein sequence ID" value="MCF1753387.1"/>
    <property type="molecule type" value="Genomic_DNA"/>
</dbReference>
<dbReference type="Proteomes" id="UP001201449">
    <property type="component" value="Unassembled WGS sequence"/>
</dbReference>
<dbReference type="RefSeq" id="WP_008632026.1">
    <property type="nucleotide sequence ID" value="NZ_JAKEVZ010000043.1"/>
</dbReference>
<dbReference type="PROSITE" id="PS50994">
    <property type="entry name" value="INTEGRASE"/>
    <property type="match status" value="1"/>
</dbReference>
<dbReference type="InterPro" id="IPR001584">
    <property type="entry name" value="Integrase_cat-core"/>
</dbReference>
<sequence length="296" mass="34496">MKWVYLVSGATRQAHHQSAARQVRQLEKEVVYVRLMEQTREIHPGMGLRTMYELLEPEGIGRDAFVALGLREGFRLKAVERHTRTTFSVKSNRYRNLLGGIWFTGVNQLWVSDITYVYCLGRFYYLVMVMDAYSRRILGYSLADNMRAENNLNALRMALETRGISDYGGGLIHHSDKGGQYVSDIYTDTLDAYGIRISMCDEVYENTHIERVNDTIKNQYLNRIHIASQRELMQKVAQVINTYNNKRPHQAIGKTTPSEYENLLKEIPIEKRTKMEIYTQERAERLDPNQLKIQFN</sequence>
<dbReference type="Pfam" id="PF00665">
    <property type="entry name" value="rve"/>
    <property type="match status" value="1"/>
</dbReference>
<gene>
    <name evidence="2" type="ORF">L0U89_20180</name>
</gene>
<evidence type="ECO:0000313" key="2">
    <source>
        <dbReference type="EMBL" id="MCF1753387.1"/>
    </source>
</evidence>
<dbReference type="InterPro" id="IPR050900">
    <property type="entry name" value="Transposase_IS3/IS150/IS904"/>
</dbReference>
<accession>A0ABS9C138</accession>
<dbReference type="InterPro" id="IPR048020">
    <property type="entry name" value="Transpos_IS3"/>
</dbReference>
<dbReference type="PANTHER" id="PTHR46889">
    <property type="entry name" value="TRANSPOSASE INSF FOR INSERTION SEQUENCE IS3B-RELATED"/>
    <property type="match status" value="1"/>
</dbReference>
<name>A0ABS9C138_9BACT</name>
<organism evidence="2 3">
    <name type="scientific">Mariniradius sediminis</name>
    <dbReference type="NCBI Taxonomy" id="2909237"/>
    <lineage>
        <taxon>Bacteria</taxon>
        <taxon>Pseudomonadati</taxon>
        <taxon>Bacteroidota</taxon>
        <taxon>Cytophagia</taxon>
        <taxon>Cytophagales</taxon>
        <taxon>Cyclobacteriaceae</taxon>
        <taxon>Mariniradius</taxon>
    </lineage>
</organism>
<comment type="caution">
    <text evidence="2">The sequence shown here is derived from an EMBL/GenBank/DDBJ whole genome shotgun (WGS) entry which is preliminary data.</text>
</comment>